<name>A0A4R0UTY3_BIFLL</name>
<evidence type="ECO:0000256" key="7">
    <source>
        <dbReference type="RuleBase" id="RU363032"/>
    </source>
</evidence>
<comment type="caution">
    <text evidence="9">The sequence shown here is derived from an EMBL/GenBank/DDBJ whole genome shotgun (WGS) entry which is preliminary data.</text>
</comment>
<evidence type="ECO:0000259" key="8">
    <source>
        <dbReference type="PROSITE" id="PS50928"/>
    </source>
</evidence>
<evidence type="ECO:0000256" key="6">
    <source>
        <dbReference type="ARBA" id="ARBA00023136"/>
    </source>
</evidence>
<dbReference type="GO" id="GO:0055085">
    <property type="term" value="P:transmembrane transport"/>
    <property type="evidence" value="ECO:0007669"/>
    <property type="project" value="InterPro"/>
</dbReference>
<dbReference type="AlphaFoldDB" id="A0A4R0UTY3"/>
<evidence type="ECO:0000256" key="2">
    <source>
        <dbReference type="ARBA" id="ARBA00022448"/>
    </source>
</evidence>
<evidence type="ECO:0000256" key="4">
    <source>
        <dbReference type="ARBA" id="ARBA00022692"/>
    </source>
</evidence>
<evidence type="ECO:0000256" key="5">
    <source>
        <dbReference type="ARBA" id="ARBA00022989"/>
    </source>
</evidence>
<evidence type="ECO:0000256" key="3">
    <source>
        <dbReference type="ARBA" id="ARBA00022475"/>
    </source>
</evidence>
<dbReference type="EMBL" id="SHSV01000028">
    <property type="protein sequence ID" value="TCF43946.1"/>
    <property type="molecule type" value="Genomic_DNA"/>
</dbReference>
<feature type="transmembrane region" description="Helical" evidence="7">
    <location>
        <begin position="222"/>
        <end position="242"/>
    </location>
</feature>
<dbReference type="RefSeq" id="WP_374955817.1">
    <property type="nucleotide sequence ID" value="NZ_SCWG01000008.1"/>
</dbReference>
<accession>A0A4R0UTY3</accession>
<feature type="transmembrane region" description="Helical" evidence="7">
    <location>
        <begin position="163"/>
        <end position="185"/>
    </location>
</feature>
<keyword evidence="2 7" id="KW-0813">Transport</keyword>
<feature type="transmembrane region" description="Helical" evidence="7">
    <location>
        <begin position="122"/>
        <end position="142"/>
    </location>
</feature>
<dbReference type="PANTHER" id="PTHR43744">
    <property type="entry name" value="ABC TRANSPORTER PERMEASE PROTEIN MG189-RELATED-RELATED"/>
    <property type="match status" value="1"/>
</dbReference>
<dbReference type="InterPro" id="IPR000515">
    <property type="entry name" value="MetI-like"/>
</dbReference>
<comment type="similarity">
    <text evidence="7">Belongs to the binding-protein-dependent transport system permease family.</text>
</comment>
<protein>
    <submittedName>
        <fullName evidence="9">ABC transporter permease</fullName>
    </submittedName>
</protein>
<evidence type="ECO:0000313" key="9">
    <source>
        <dbReference type="EMBL" id="TCF43946.1"/>
    </source>
</evidence>
<evidence type="ECO:0000313" key="10">
    <source>
        <dbReference type="Proteomes" id="UP000292692"/>
    </source>
</evidence>
<feature type="domain" description="ABC transmembrane type-1" evidence="8">
    <location>
        <begin position="51"/>
        <end position="242"/>
    </location>
</feature>
<dbReference type="GO" id="GO:0005886">
    <property type="term" value="C:plasma membrane"/>
    <property type="evidence" value="ECO:0007669"/>
    <property type="project" value="UniProtKB-SubCell"/>
</dbReference>
<proteinExistence type="inferred from homology"/>
<reference evidence="9 10" key="1">
    <citation type="journal article" date="2018" name="Sci. Rep.">
        <title>Genomic diversity and distribution of Bifidobacterium longum subsp. longum across the human lifespan.</title>
        <authorList>
            <person name="Odamaki T."/>
            <person name="Bottacini F."/>
            <person name="Kato K."/>
            <person name="Mitsuyama E."/>
            <person name="Yoshida K."/>
            <person name="Horigome A."/>
            <person name="Xiao J.Z."/>
            <person name="van Sinderen D."/>
        </authorList>
    </citation>
    <scope>NUCLEOTIDE SEQUENCE [LARGE SCALE GENOMIC DNA]</scope>
    <source>
        <strain evidence="9 10">MCC10102</strain>
    </source>
</reference>
<dbReference type="Pfam" id="PF00528">
    <property type="entry name" value="BPD_transp_1"/>
    <property type="match status" value="1"/>
</dbReference>
<feature type="transmembrane region" description="Helical" evidence="7">
    <location>
        <begin position="55"/>
        <end position="79"/>
    </location>
</feature>
<dbReference type="PROSITE" id="PS50928">
    <property type="entry name" value="ABC_TM1"/>
    <property type="match status" value="1"/>
</dbReference>
<keyword evidence="3" id="KW-1003">Cell membrane</keyword>
<dbReference type="CDD" id="cd06261">
    <property type="entry name" value="TM_PBP2"/>
    <property type="match status" value="1"/>
</dbReference>
<dbReference type="SUPFAM" id="SSF161098">
    <property type="entry name" value="MetI-like"/>
    <property type="match status" value="1"/>
</dbReference>
<dbReference type="InterPro" id="IPR035906">
    <property type="entry name" value="MetI-like_sf"/>
</dbReference>
<keyword evidence="5 7" id="KW-1133">Transmembrane helix</keyword>
<gene>
    <name evidence="9" type="ORF">MCC10102_1644</name>
</gene>
<keyword evidence="6 7" id="KW-0472">Membrane</keyword>
<comment type="subcellular location">
    <subcellularLocation>
        <location evidence="1 7">Cell membrane</location>
        <topology evidence="1 7">Multi-pass membrane protein</topology>
    </subcellularLocation>
</comment>
<feature type="transmembrane region" description="Helical" evidence="7">
    <location>
        <begin position="86"/>
        <end position="110"/>
    </location>
</feature>
<dbReference type="Proteomes" id="UP000292692">
    <property type="component" value="Unassembled WGS sequence"/>
</dbReference>
<evidence type="ECO:0000256" key="1">
    <source>
        <dbReference type="ARBA" id="ARBA00004651"/>
    </source>
</evidence>
<organism evidence="9 10">
    <name type="scientific">Bifidobacterium longum subsp. longum</name>
    <dbReference type="NCBI Taxonomy" id="1679"/>
    <lineage>
        <taxon>Bacteria</taxon>
        <taxon>Bacillati</taxon>
        <taxon>Actinomycetota</taxon>
        <taxon>Actinomycetes</taxon>
        <taxon>Bifidobacteriales</taxon>
        <taxon>Bifidobacteriaceae</taxon>
        <taxon>Bifidobacterium</taxon>
    </lineage>
</organism>
<dbReference type="Gene3D" id="1.10.3720.10">
    <property type="entry name" value="MetI-like"/>
    <property type="match status" value="1"/>
</dbReference>
<sequence>MALCVGPVLYIIIGGFRTNAQITRDPAGWPDPWNFENYKTVFTSNIFWPELVNSLIVSIGTMVGIVVLALMVSFVIARYEFKFNKLLYSLFAAGMMFPITVAITPLYLLLRNLHLINSHLGIILPQIAFGLPQAIIILVPFLKSIPKELEEAAELDGCSRIGFFGRMVLPLSWPGVATVGILSFVSSWNAYMLPLFLLNDSSKYTLPLGVQMFSSQHSVDTAQVLAFTSLSMIPALICFTIFQKKIVGGLTGAVKG</sequence>
<dbReference type="PANTHER" id="PTHR43744:SF12">
    <property type="entry name" value="ABC TRANSPORTER PERMEASE PROTEIN MG189-RELATED"/>
    <property type="match status" value="1"/>
</dbReference>
<keyword evidence="4 7" id="KW-0812">Transmembrane</keyword>